<dbReference type="Pfam" id="PF00535">
    <property type="entry name" value="Glycos_transf_2"/>
    <property type="match status" value="1"/>
</dbReference>
<sequence>MNGSMTVSICCLTYNHEKYIRQCLDGLIMQKTEFDFEILVHDDASSDATQSIINEYVVAYPNLIKPILQIRNQYSQGISPLRQILFPLVKGKYVALCEGDDYWTDPLKLQKQVDFLENHPDYSLCCHMVRRINQQTGEELKSDYISYDMDLSNNEIILAHGYLTPTLSLVFPRLYLDKRPSYLKKSPIGDLPLTFFLMINGKVHCFSSMMGVYRAYVPIAWTASYAKRSFMKRFHFRLKYNAFILEFNKLTCGEYYEDLKNEHLQYGNNLKGLFVYILSKFYHFITYYN</sequence>
<dbReference type="InterPro" id="IPR029044">
    <property type="entry name" value="Nucleotide-diphossugar_trans"/>
</dbReference>
<comment type="caution">
    <text evidence="2">The sequence shown here is derived from an EMBL/GenBank/DDBJ whole genome shotgun (WGS) entry which is preliminary data.</text>
</comment>
<evidence type="ECO:0000259" key="1">
    <source>
        <dbReference type="Pfam" id="PF00535"/>
    </source>
</evidence>
<proteinExistence type="predicted"/>
<dbReference type="Gene3D" id="3.90.550.10">
    <property type="entry name" value="Spore Coat Polysaccharide Biosynthesis Protein SpsA, Chain A"/>
    <property type="match status" value="1"/>
</dbReference>
<gene>
    <name evidence="2" type="ORF">F2Y44_24230</name>
</gene>
<dbReference type="AlphaFoldDB" id="A0A642PJP2"/>
<evidence type="ECO:0000313" key="2">
    <source>
        <dbReference type="EMBL" id="KAA5377495.1"/>
    </source>
</evidence>
<protein>
    <submittedName>
        <fullName evidence="2">Glycosyltransferase family 2 protein</fullName>
    </submittedName>
</protein>
<dbReference type="PANTHER" id="PTHR22916">
    <property type="entry name" value="GLYCOSYLTRANSFERASE"/>
    <property type="match status" value="1"/>
</dbReference>
<reference evidence="2" key="1">
    <citation type="journal article" date="2019" name="Nat. Med.">
        <title>A library of human gut bacterial isolates paired with longitudinal multiomics data enables mechanistic microbiome research.</title>
        <authorList>
            <person name="Poyet M."/>
            <person name="Groussin M."/>
            <person name="Gibbons S.M."/>
            <person name="Avila-Pacheco J."/>
            <person name="Jiang X."/>
            <person name="Kearney S.M."/>
            <person name="Perrotta A.R."/>
            <person name="Berdy B."/>
            <person name="Zhao S."/>
            <person name="Lieberman T.D."/>
            <person name="Swanson P.K."/>
            <person name="Smith M."/>
            <person name="Roesemann S."/>
            <person name="Alexander J.E."/>
            <person name="Rich S.A."/>
            <person name="Livny J."/>
            <person name="Vlamakis H."/>
            <person name="Clish C."/>
            <person name="Bullock K."/>
            <person name="Deik A."/>
            <person name="Scott J."/>
            <person name="Pierce K.A."/>
            <person name="Xavier R.J."/>
            <person name="Alm E.J."/>
        </authorList>
    </citation>
    <scope>NUCLEOTIDE SEQUENCE [LARGE SCALE GENOMIC DNA]</scope>
    <source>
        <strain evidence="2">BIOML-A8</strain>
    </source>
</reference>
<feature type="domain" description="Glycosyltransferase 2-like" evidence="1">
    <location>
        <begin position="8"/>
        <end position="143"/>
    </location>
</feature>
<keyword evidence="2" id="KW-0808">Transferase</keyword>
<name>A0A642PJP2_9BACT</name>
<dbReference type="InterPro" id="IPR001173">
    <property type="entry name" value="Glyco_trans_2-like"/>
</dbReference>
<dbReference type="SUPFAM" id="SSF53448">
    <property type="entry name" value="Nucleotide-diphospho-sugar transferases"/>
    <property type="match status" value="1"/>
</dbReference>
<dbReference type="CDD" id="cd00761">
    <property type="entry name" value="Glyco_tranf_GTA_type"/>
    <property type="match status" value="1"/>
</dbReference>
<dbReference type="EMBL" id="VVZE01000230">
    <property type="protein sequence ID" value="KAA5377495.1"/>
    <property type="molecule type" value="Genomic_DNA"/>
</dbReference>
<organism evidence="2">
    <name type="scientific">Phocaeicola dorei</name>
    <dbReference type="NCBI Taxonomy" id="357276"/>
    <lineage>
        <taxon>Bacteria</taxon>
        <taxon>Pseudomonadati</taxon>
        <taxon>Bacteroidota</taxon>
        <taxon>Bacteroidia</taxon>
        <taxon>Bacteroidales</taxon>
        <taxon>Bacteroidaceae</taxon>
        <taxon>Phocaeicola</taxon>
    </lineage>
</organism>
<dbReference type="PANTHER" id="PTHR22916:SF3">
    <property type="entry name" value="UDP-GLCNAC:BETAGAL BETA-1,3-N-ACETYLGLUCOSAMINYLTRANSFERASE-LIKE PROTEIN 1"/>
    <property type="match status" value="1"/>
</dbReference>
<accession>A0A642PJP2</accession>
<dbReference type="GO" id="GO:0016758">
    <property type="term" value="F:hexosyltransferase activity"/>
    <property type="evidence" value="ECO:0007669"/>
    <property type="project" value="UniProtKB-ARBA"/>
</dbReference>